<evidence type="ECO:0000313" key="3">
    <source>
        <dbReference type="RefSeq" id="XP_028143520.1"/>
    </source>
</evidence>
<dbReference type="RefSeq" id="XP_028143520.1">
    <property type="nucleotide sequence ID" value="XM_028287719.1"/>
</dbReference>
<feature type="signal peptide" evidence="1">
    <location>
        <begin position="1"/>
        <end position="19"/>
    </location>
</feature>
<evidence type="ECO:0000313" key="2">
    <source>
        <dbReference type="RefSeq" id="XP_028143329.1"/>
    </source>
</evidence>
<name>A0A6P7G2Z0_DIAVI</name>
<proteinExistence type="predicted"/>
<dbReference type="RefSeq" id="XP_028143521.1">
    <property type="nucleotide sequence ID" value="XM_028287720.1"/>
</dbReference>
<accession>A0A6P7G2Z0</accession>
<feature type="chain" id="PRO_5044650985" evidence="1">
    <location>
        <begin position="20"/>
        <end position="139"/>
    </location>
</feature>
<protein>
    <submittedName>
        <fullName evidence="2">Uncharacterized protein LOC114337131</fullName>
    </submittedName>
    <submittedName>
        <fullName evidence="3">Uncharacterized protein LOC114337313</fullName>
    </submittedName>
    <submittedName>
        <fullName evidence="4">Uncharacterized protein LOC114337314</fullName>
    </submittedName>
</protein>
<evidence type="ECO:0000256" key="1">
    <source>
        <dbReference type="SAM" id="SignalP"/>
    </source>
</evidence>
<sequence length="139" mass="15482">MTPLSFLSVLLVFLPFVYLQEYRLPKTVVPSHYALSFTFNRQVFAGTIFEFSGSTVITIKTSESVANIQLHADPSFLRIGAISLDQGGEIDSYNVDAVTQILTITTKADKFSEQKKNGLLGLLQKKTIPGYHLGFYENL</sequence>
<gene>
    <name evidence="2" type="primary">LOC114337131</name>
    <name evidence="3" type="synonym">LOC114337313</name>
    <name evidence="4" type="synonym">LOC114337314</name>
</gene>
<keyword evidence="1" id="KW-0732">Signal</keyword>
<dbReference type="SUPFAM" id="SSF63737">
    <property type="entry name" value="Leukotriene A4 hydrolase N-terminal domain"/>
    <property type="match status" value="1"/>
</dbReference>
<evidence type="ECO:0000313" key="4">
    <source>
        <dbReference type="RefSeq" id="XP_028143521.1"/>
    </source>
</evidence>
<organism evidence="2">
    <name type="scientific">Diabrotica virgifera virgifera</name>
    <name type="common">western corn rootworm</name>
    <dbReference type="NCBI Taxonomy" id="50390"/>
    <lineage>
        <taxon>Eukaryota</taxon>
        <taxon>Metazoa</taxon>
        <taxon>Ecdysozoa</taxon>
        <taxon>Arthropoda</taxon>
        <taxon>Hexapoda</taxon>
        <taxon>Insecta</taxon>
        <taxon>Pterygota</taxon>
        <taxon>Neoptera</taxon>
        <taxon>Endopterygota</taxon>
        <taxon>Coleoptera</taxon>
        <taxon>Polyphaga</taxon>
        <taxon>Cucujiformia</taxon>
        <taxon>Chrysomeloidea</taxon>
        <taxon>Chrysomelidae</taxon>
        <taxon>Galerucinae</taxon>
        <taxon>Diabroticina</taxon>
        <taxon>Diabroticites</taxon>
        <taxon>Diabrotica</taxon>
    </lineage>
</organism>
<dbReference type="AlphaFoldDB" id="A0A6P7G2Z0"/>
<dbReference type="InterPro" id="IPR042097">
    <property type="entry name" value="Aminopeptidase_N-like_N_sf"/>
</dbReference>
<dbReference type="RefSeq" id="XP_028143329.1">
    <property type="nucleotide sequence ID" value="XM_028287528.1"/>
</dbReference>
<dbReference type="Gene3D" id="2.60.40.1730">
    <property type="entry name" value="tricorn interacting facor f3 domain"/>
    <property type="match status" value="1"/>
</dbReference>
<reference evidence="2 3" key="1">
    <citation type="submission" date="2025-04" db="UniProtKB">
        <authorList>
            <consortium name="RefSeq"/>
        </authorList>
    </citation>
    <scope>IDENTIFICATION</scope>
</reference>